<dbReference type="Proteomes" id="UP000008021">
    <property type="component" value="Chromosome 9"/>
</dbReference>
<dbReference type="EnsemblPlants" id="OMERI09G11800.1">
    <property type="protein sequence ID" value="OMERI09G11800.1"/>
    <property type="gene ID" value="OMERI09G11800"/>
</dbReference>
<accession>A0A0E0ETN6</accession>
<evidence type="ECO:0000313" key="3">
    <source>
        <dbReference type="Proteomes" id="UP000008021"/>
    </source>
</evidence>
<feature type="compositionally biased region" description="Basic residues" evidence="1">
    <location>
        <begin position="21"/>
        <end position="32"/>
    </location>
</feature>
<name>A0A0E0ETN6_9ORYZ</name>
<organism evidence="2">
    <name type="scientific">Oryza meridionalis</name>
    <dbReference type="NCBI Taxonomy" id="40149"/>
    <lineage>
        <taxon>Eukaryota</taxon>
        <taxon>Viridiplantae</taxon>
        <taxon>Streptophyta</taxon>
        <taxon>Embryophyta</taxon>
        <taxon>Tracheophyta</taxon>
        <taxon>Spermatophyta</taxon>
        <taxon>Magnoliopsida</taxon>
        <taxon>Liliopsida</taxon>
        <taxon>Poales</taxon>
        <taxon>Poaceae</taxon>
        <taxon>BOP clade</taxon>
        <taxon>Oryzoideae</taxon>
        <taxon>Oryzeae</taxon>
        <taxon>Oryzinae</taxon>
        <taxon>Oryza</taxon>
    </lineage>
</organism>
<dbReference type="AlphaFoldDB" id="A0A0E0ETN6"/>
<evidence type="ECO:0000313" key="2">
    <source>
        <dbReference type="EnsemblPlants" id="OMERI09G11800.1"/>
    </source>
</evidence>
<dbReference type="HOGENOM" id="CLU_2816799_0_0_1"/>
<reference evidence="2" key="1">
    <citation type="submission" date="2015-04" db="UniProtKB">
        <authorList>
            <consortium name="EnsemblPlants"/>
        </authorList>
    </citation>
    <scope>IDENTIFICATION</scope>
</reference>
<proteinExistence type="predicted"/>
<feature type="region of interest" description="Disordered" evidence="1">
    <location>
        <begin position="1"/>
        <end position="45"/>
    </location>
</feature>
<keyword evidence="3" id="KW-1185">Reference proteome</keyword>
<reference evidence="2" key="2">
    <citation type="submission" date="2018-05" db="EMBL/GenBank/DDBJ databases">
        <title>OmerRS3 (Oryza meridionalis Reference Sequence Version 3).</title>
        <authorList>
            <person name="Zhang J."/>
            <person name="Kudrna D."/>
            <person name="Lee S."/>
            <person name="Talag J."/>
            <person name="Welchert J."/>
            <person name="Wing R.A."/>
        </authorList>
    </citation>
    <scope>NUCLEOTIDE SEQUENCE [LARGE SCALE GENOMIC DNA]</scope>
    <source>
        <strain evidence="2">cv. OR44</strain>
    </source>
</reference>
<evidence type="ECO:0000256" key="1">
    <source>
        <dbReference type="SAM" id="MobiDB-lite"/>
    </source>
</evidence>
<dbReference type="Gramene" id="OMERI09G11800.1">
    <property type="protein sequence ID" value="OMERI09G11800.1"/>
    <property type="gene ID" value="OMERI09G11800"/>
</dbReference>
<sequence>MWLPPPPPQQQQQLAHEASSTRKRKRRRRRARTSSATGRWVGLGHVKPMSPPQALIWDKSIYAVFLN</sequence>
<protein>
    <submittedName>
        <fullName evidence="2">Uncharacterized protein</fullName>
    </submittedName>
</protein>